<accession>A0AAD2Q202</accession>
<dbReference type="AlphaFoldDB" id="A0AAD2Q202"/>
<dbReference type="EMBL" id="CAVNYO010000466">
    <property type="protein sequence ID" value="CAK5283250.1"/>
    <property type="molecule type" value="Genomic_DNA"/>
</dbReference>
<comment type="caution">
    <text evidence="1">The sequence shown here is derived from an EMBL/GenBank/DDBJ whole genome shotgun (WGS) entry which is preliminary data.</text>
</comment>
<evidence type="ECO:0000313" key="1">
    <source>
        <dbReference type="EMBL" id="CAK5267236.1"/>
    </source>
</evidence>
<evidence type="ECO:0000313" key="2">
    <source>
        <dbReference type="EMBL" id="CAK5283250.1"/>
    </source>
</evidence>
<gene>
    <name evidence="2" type="ORF">MYCIT1_LOCUS35650</name>
    <name evidence="1" type="ORF">MYCIT1_LOCUS9578</name>
</gene>
<dbReference type="Proteomes" id="UP001295794">
    <property type="component" value="Unassembled WGS sequence"/>
</dbReference>
<reference evidence="1" key="1">
    <citation type="submission" date="2023-11" db="EMBL/GenBank/DDBJ databases">
        <authorList>
            <person name="De Vega J J."/>
            <person name="De Vega J J."/>
        </authorList>
    </citation>
    <scope>NUCLEOTIDE SEQUENCE</scope>
</reference>
<feature type="non-terminal residue" evidence="1">
    <location>
        <position position="72"/>
    </location>
</feature>
<proteinExistence type="predicted"/>
<organism evidence="1 3">
    <name type="scientific">Mycena citricolor</name>
    <dbReference type="NCBI Taxonomy" id="2018698"/>
    <lineage>
        <taxon>Eukaryota</taxon>
        <taxon>Fungi</taxon>
        <taxon>Dikarya</taxon>
        <taxon>Basidiomycota</taxon>
        <taxon>Agaricomycotina</taxon>
        <taxon>Agaricomycetes</taxon>
        <taxon>Agaricomycetidae</taxon>
        <taxon>Agaricales</taxon>
        <taxon>Marasmiineae</taxon>
        <taxon>Mycenaceae</taxon>
        <taxon>Mycena</taxon>
    </lineage>
</organism>
<keyword evidence="3" id="KW-1185">Reference proteome</keyword>
<name>A0AAD2Q202_9AGAR</name>
<dbReference type="EMBL" id="CAVNYO010000118">
    <property type="protein sequence ID" value="CAK5267236.1"/>
    <property type="molecule type" value="Genomic_DNA"/>
</dbReference>
<protein>
    <submittedName>
        <fullName evidence="1">Uncharacterized protein</fullName>
    </submittedName>
</protein>
<sequence>ATSPNVPPLGSPVWTQGVYIATGHGNYHTLGWDFHVAEKGRANPDQQSHDQIRADTTGPVTVVSLYYNLNFC</sequence>
<evidence type="ECO:0000313" key="3">
    <source>
        <dbReference type="Proteomes" id="UP001295794"/>
    </source>
</evidence>